<dbReference type="InterPro" id="IPR017853">
    <property type="entry name" value="GH"/>
</dbReference>
<dbReference type="Gene3D" id="2.60.40.10">
    <property type="entry name" value="Immunoglobulins"/>
    <property type="match status" value="2"/>
</dbReference>
<proteinExistence type="inferred from homology"/>
<dbReference type="AlphaFoldDB" id="A0A1I4ZR40"/>
<evidence type="ECO:0000259" key="7">
    <source>
        <dbReference type="Pfam" id="PF00703"/>
    </source>
</evidence>
<dbReference type="GO" id="GO:0006516">
    <property type="term" value="P:glycoprotein catabolic process"/>
    <property type="evidence" value="ECO:0007669"/>
    <property type="project" value="TreeGrafter"/>
</dbReference>
<evidence type="ECO:0000259" key="8">
    <source>
        <dbReference type="Pfam" id="PF17753"/>
    </source>
</evidence>
<evidence type="ECO:0000256" key="2">
    <source>
        <dbReference type="ARBA" id="ARBA00007401"/>
    </source>
</evidence>
<dbReference type="GO" id="GO:0004567">
    <property type="term" value="F:beta-mannosidase activity"/>
    <property type="evidence" value="ECO:0007669"/>
    <property type="project" value="UniProtKB-EC"/>
</dbReference>
<feature type="domain" description="Beta-mannosidase-like galactose-binding" evidence="9">
    <location>
        <begin position="32"/>
        <end position="190"/>
    </location>
</feature>
<keyword evidence="11" id="KW-1185">Reference proteome</keyword>
<protein>
    <recommendedName>
        <fullName evidence="3">beta-mannosidase</fullName>
        <ecNumber evidence="3">3.2.1.25</ecNumber>
    </recommendedName>
</protein>
<name>A0A1I4ZR40_9HYPH</name>
<evidence type="ECO:0000256" key="1">
    <source>
        <dbReference type="ARBA" id="ARBA00000829"/>
    </source>
</evidence>
<evidence type="ECO:0000313" key="10">
    <source>
        <dbReference type="EMBL" id="SFN52618.1"/>
    </source>
</evidence>
<keyword evidence="4" id="KW-0378">Hydrolase</keyword>
<keyword evidence="6" id="KW-0326">Glycosidase</keyword>
<reference evidence="10 11" key="1">
    <citation type="submission" date="2016-10" db="EMBL/GenBank/DDBJ databases">
        <authorList>
            <person name="de Groot N.N."/>
        </authorList>
    </citation>
    <scope>NUCLEOTIDE SEQUENCE [LARGE SCALE GENOMIC DNA]</scope>
    <source>
        <strain evidence="10 11">CGMCC 1.9157</strain>
    </source>
</reference>
<dbReference type="RefSeq" id="WP_090067909.1">
    <property type="nucleotide sequence ID" value="NZ_FOVR01000001.1"/>
</dbReference>
<evidence type="ECO:0000256" key="3">
    <source>
        <dbReference type="ARBA" id="ARBA00012754"/>
    </source>
</evidence>
<feature type="domain" description="Beta-mannosidase Ig-fold" evidence="8">
    <location>
        <begin position="753"/>
        <end position="812"/>
    </location>
</feature>
<evidence type="ECO:0000256" key="6">
    <source>
        <dbReference type="ARBA" id="ARBA00023295"/>
    </source>
</evidence>
<dbReference type="InterPro" id="IPR054593">
    <property type="entry name" value="Beta-mannosidase-like_N2"/>
</dbReference>
<dbReference type="SUPFAM" id="SSF49303">
    <property type="entry name" value="beta-Galactosidase/glucuronidase domain"/>
    <property type="match status" value="3"/>
</dbReference>
<feature type="domain" description="Glycoside hydrolase family 2 immunoglobulin-like beta-sandwich" evidence="7">
    <location>
        <begin position="203"/>
        <end position="298"/>
    </location>
</feature>
<dbReference type="EMBL" id="FOVR01000001">
    <property type="protein sequence ID" value="SFN52618.1"/>
    <property type="molecule type" value="Genomic_DNA"/>
</dbReference>
<dbReference type="SUPFAM" id="SSF51445">
    <property type="entry name" value="(Trans)glycosidases"/>
    <property type="match status" value="1"/>
</dbReference>
<dbReference type="InterPro" id="IPR008979">
    <property type="entry name" value="Galactose-bd-like_sf"/>
</dbReference>
<gene>
    <name evidence="10" type="ORF">SAMN04488056_101184</name>
</gene>
<dbReference type="InterPro" id="IPR013783">
    <property type="entry name" value="Ig-like_fold"/>
</dbReference>
<comment type="similarity">
    <text evidence="2">Belongs to the glycosyl hydrolase 2 family.</text>
</comment>
<dbReference type="Pfam" id="PF22666">
    <property type="entry name" value="Glyco_hydro_2_N2"/>
    <property type="match status" value="1"/>
</dbReference>
<organism evidence="10 11">
    <name type="scientific">Cohaesibacter marisflavi</name>
    <dbReference type="NCBI Taxonomy" id="655353"/>
    <lineage>
        <taxon>Bacteria</taxon>
        <taxon>Pseudomonadati</taxon>
        <taxon>Pseudomonadota</taxon>
        <taxon>Alphaproteobacteria</taxon>
        <taxon>Hyphomicrobiales</taxon>
        <taxon>Cohaesibacteraceae</taxon>
    </lineage>
</organism>
<dbReference type="FunFam" id="3.20.20.80:FF:000050">
    <property type="entry name" value="Beta-mannosidase B"/>
    <property type="match status" value="1"/>
</dbReference>
<keyword evidence="5" id="KW-0325">Glycoprotein</keyword>
<dbReference type="Gene3D" id="2.60.120.260">
    <property type="entry name" value="Galactose-binding domain-like"/>
    <property type="match status" value="1"/>
</dbReference>
<dbReference type="InterPro" id="IPR041625">
    <property type="entry name" value="Beta-mannosidase_Ig"/>
</dbReference>
<dbReference type="PANTHER" id="PTHR43730">
    <property type="entry name" value="BETA-MANNOSIDASE"/>
    <property type="match status" value="1"/>
</dbReference>
<dbReference type="Pfam" id="PF17753">
    <property type="entry name" value="Ig_mannosidase"/>
    <property type="match status" value="1"/>
</dbReference>
<dbReference type="STRING" id="655353.SAMN04488056_101184"/>
<evidence type="ECO:0000313" key="11">
    <source>
        <dbReference type="Proteomes" id="UP000199236"/>
    </source>
</evidence>
<dbReference type="GO" id="GO:0005975">
    <property type="term" value="P:carbohydrate metabolic process"/>
    <property type="evidence" value="ECO:0007669"/>
    <property type="project" value="InterPro"/>
</dbReference>
<dbReference type="PANTHER" id="PTHR43730:SF1">
    <property type="entry name" value="BETA-MANNOSIDASE"/>
    <property type="match status" value="1"/>
</dbReference>
<dbReference type="Gene3D" id="3.20.20.80">
    <property type="entry name" value="Glycosidases"/>
    <property type="match status" value="1"/>
</dbReference>
<dbReference type="Pfam" id="PF00703">
    <property type="entry name" value="Glyco_hydro_2"/>
    <property type="match status" value="1"/>
</dbReference>
<comment type="catalytic activity">
    <reaction evidence="1">
        <text>Hydrolysis of terminal, non-reducing beta-D-mannose residues in beta-D-mannosides.</text>
        <dbReference type="EC" id="3.2.1.25"/>
    </reaction>
</comment>
<dbReference type="OrthoDB" id="9758603at2"/>
<dbReference type="InterPro" id="IPR050887">
    <property type="entry name" value="Beta-mannosidase_GH2"/>
</dbReference>
<dbReference type="SUPFAM" id="SSF49785">
    <property type="entry name" value="Galactose-binding domain-like"/>
    <property type="match status" value="1"/>
</dbReference>
<dbReference type="InterPro" id="IPR006102">
    <property type="entry name" value="Ig-like_GH2"/>
</dbReference>
<evidence type="ECO:0000259" key="9">
    <source>
        <dbReference type="Pfam" id="PF22666"/>
    </source>
</evidence>
<evidence type="ECO:0000256" key="5">
    <source>
        <dbReference type="ARBA" id="ARBA00023180"/>
    </source>
</evidence>
<dbReference type="InterPro" id="IPR036156">
    <property type="entry name" value="Beta-gal/glucu_dom_sf"/>
</dbReference>
<dbReference type="EC" id="3.2.1.25" evidence="3"/>
<dbReference type="Proteomes" id="UP000199236">
    <property type="component" value="Unassembled WGS sequence"/>
</dbReference>
<accession>A0A1I4ZR40</accession>
<sequence>MPQHFSSLTTEQPLHEGWTIRCLSKGIADGGPVPFAVPGDVHSALLAEELIPDPYWRDTEESLDWIHESDWQAETVFLFEGDPADRYALSFFNVDCHAIITLNHVEIGRCESQFLRSDFRLGAALKKGENLLSIRFLSNSKVAQAAKDAFPFPVPYIFWNCRLPHYNFLRKTQCHAGWDWNIALSPLGIYGGVTLKRIDKLRLDDVLVRQHHEQGKVRLELTAFYEAFEPAELTLAANFDGRVISDLVTIWPGEGKATLEIEVKEPQLWWPVGQGSQPLYDLTVMLDGQSINRRVGLRTVELVTDKDDIGSRFAFRINGREIFARGANWIPGDALPARATPEQARDLLTSAVEANMNMIRVWGGGQYEQDWFYELCSELGIMVWHDFMFACNLYPAANHHWLGLVREEARQQVRRLSGHPCMTLWCGDNELVGAISWFDESKKDRDRYLAMYERLNFALEECLAQEDPGIPFWPSSPSIGPLNFGDSWHDDTAGDMHFWDVWHSAKDFEHYRSVRPRFCSEFGFQSFPSMRVIESFTEPQDRNVSSPIMDVHQRNEGGNSRIVETIARYFRFPDGFRDMTYLSQIGQGLAMKTAIEFWRSNKPRTMGTLYWQLNDTWPVASWSSLEYGGGWKLLHYMARRFYAPVLVTAQPAPQQDTQPGTQRGKVSIFAVNDSPLPVTLSIRLEVVSMTGAVRALGDCVIDVPTDCSIEAMALSHEEIGEDAILHIIWSSEDGAIQGENDYWPKRPKDYHIERPTITAKELTTPTGDSEIELQTDKPAFFVSYHHGGDRLYSDNCFTLLPGRPKRLTILRQRRSGLPPIEAEVDFLEGL</sequence>
<evidence type="ECO:0000256" key="4">
    <source>
        <dbReference type="ARBA" id="ARBA00022801"/>
    </source>
</evidence>